<gene>
    <name evidence="1" type="ORF">K239x_24690</name>
</gene>
<dbReference type="EMBL" id="CP036526">
    <property type="protein sequence ID" value="QDT10512.1"/>
    <property type="molecule type" value="Genomic_DNA"/>
</dbReference>
<name>A0A517NTS8_9BACT</name>
<dbReference type="OrthoDB" id="9877099at2"/>
<sequence>MDIECTLDSDLIFDQRIVDAVQSPEGCCNISHILDPVFARQLPRIAGKTPALPYFTANDGRCFRIGWFVGYADESTELAGPLQPGINCGKLDGRITEQSLPEIINLTALDLFGGGDRLLPFAALCDDGPPISLRWQNYDFPVNDSLCFDTSTDPHTIVVCDALKAADAANEWEDGVVGDIRYDTFIAPVAKAFADFATMLRAHP</sequence>
<dbReference type="Proteomes" id="UP000319817">
    <property type="component" value="Chromosome"/>
</dbReference>
<dbReference type="RefSeq" id="WP_145418124.1">
    <property type="nucleotide sequence ID" value="NZ_CP036526.1"/>
</dbReference>
<dbReference type="AlphaFoldDB" id="A0A517NTS8"/>
<proteinExistence type="predicted"/>
<evidence type="ECO:0000313" key="1">
    <source>
        <dbReference type="EMBL" id="QDT10512.1"/>
    </source>
</evidence>
<organism evidence="1 2">
    <name type="scientific">Stieleria marina</name>
    <dbReference type="NCBI Taxonomy" id="1930275"/>
    <lineage>
        <taxon>Bacteria</taxon>
        <taxon>Pseudomonadati</taxon>
        <taxon>Planctomycetota</taxon>
        <taxon>Planctomycetia</taxon>
        <taxon>Pirellulales</taxon>
        <taxon>Pirellulaceae</taxon>
        <taxon>Stieleria</taxon>
    </lineage>
</organism>
<evidence type="ECO:0000313" key="2">
    <source>
        <dbReference type="Proteomes" id="UP000319817"/>
    </source>
</evidence>
<protein>
    <recommendedName>
        <fullName evidence="3">Knr4/Smi1-like domain-containing protein</fullName>
    </recommendedName>
</protein>
<keyword evidence="2" id="KW-1185">Reference proteome</keyword>
<evidence type="ECO:0008006" key="3">
    <source>
        <dbReference type="Google" id="ProtNLM"/>
    </source>
</evidence>
<reference evidence="1 2" key="1">
    <citation type="submission" date="2019-02" db="EMBL/GenBank/DDBJ databases">
        <title>Deep-cultivation of Planctomycetes and their phenomic and genomic characterization uncovers novel biology.</title>
        <authorList>
            <person name="Wiegand S."/>
            <person name="Jogler M."/>
            <person name="Boedeker C."/>
            <person name="Pinto D."/>
            <person name="Vollmers J."/>
            <person name="Rivas-Marin E."/>
            <person name="Kohn T."/>
            <person name="Peeters S.H."/>
            <person name="Heuer A."/>
            <person name="Rast P."/>
            <person name="Oberbeckmann S."/>
            <person name="Bunk B."/>
            <person name="Jeske O."/>
            <person name="Meyerdierks A."/>
            <person name="Storesund J.E."/>
            <person name="Kallscheuer N."/>
            <person name="Luecker S."/>
            <person name="Lage O.M."/>
            <person name="Pohl T."/>
            <person name="Merkel B.J."/>
            <person name="Hornburger P."/>
            <person name="Mueller R.-W."/>
            <person name="Bruemmer F."/>
            <person name="Labrenz M."/>
            <person name="Spormann A.M."/>
            <person name="Op den Camp H."/>
            <person name="Overmann J."/>
            <person name="Amann R."/>
            <person name="Jetten M.S.M."/>
            <person name="Mascher T."/>
            <person name="Medema M.H."/>
            <person name="Devos D.P."/>
            <person name="Kaster A.-K."/>
            <person name="Ovreas L."/>
            <person name="Rohde M."/>
            <person name="Galperin M.Y."/>
            <person name="Jogler C."/>
        </authorList>
    </citation>
    <scope>NUCLEOTIDE SEQUENCE [LARGE SCALE GENOMIC DNA]</scope>
    <source>
        <strain evidence="1 2">K23_9</strain>
    </source>
</reference>
<accession>A0A517NTS8</accession>